<dbReference type="Proteomes" id="UP000001446">
    <property type="component" value="Chromosome"/>
</dbReference>
<feature type="chain" id="PRO_5003028742" description="Chalcone isomerase domain-containing protein" evidence="1">
    <location>
        <begin position="34"/>
        <end position="188"/>
    </location>
</feature>
<evidence type="ECO:0000313" key="2">
    <source>
        <dbReference type="EMBL" id="ACZ77872.1"/>
    </source>
</evidence>
<dbReference type="KEGG" id="ddc:Dd586_3037"/>
<dbReference type="STRING" id="590409.Dd586_3037"/>
<accession>D2BTP1</accession>
<dbReference type="eggNOG" id="COG3572">
    <property type="taxonomic scope" value="Bacteria"/>
</dbReference>
<gene>
    <name evidence="2" type="ordered locus">Dd586_3037</name>
</gene>
<name>D2BTP1_DICZ5</name>
<reference evidence="2" key="1">
    <citation type="submission" date="2009-12" db="EMBL/GenBank/DDBJ databases">
        <title>Complete sequence of Dickeya dadantii Ech586.</title>
        <authorList>
            <consortium name="US DOE Joint Genome Institute"/>
            <person name="Lucas S."/>
            <person name="Copeland A."/>
            <person name="Lapidus A."/>
            <person name="Glavina del Rio T."/>
            <person name="Tice H."/>
            <person name="Bruce D."/>
            <person name="Goodwin L."/>
            <person name="Pitluck S."/>
            <person name="Munk A.C."/>
            <person name="Brettin T."/>
            <person name="Detter J.C."/>
            <person name="Han C."/>
            <person name="Tapia R."/>
            <person name="Larimer F."/>
            <person name="Land M."/>
            <person name="Hauser L."/>
            <person name="Kyrpides N."/>
            <person name="Mikhailova N."/>
            <person name="Balakrishnan V."/>
            <person name="Glasner J."/>
            <person name="Perna N.T."/>
        </authorList>
    </citation>
    <scope>NUCLEOTIDE SEQUENCE [LARGE SCALE GENOMIC DNA]</scope>
    <source>
        <strain evidence="2">Ech586</strain>
    </source>
</reference>
<feature type="signal peptide" evidence="1">
    <location>
        <begin position="1"/>
        <end position="33"/>
    </location>
</feature>
<sequence length="188" mass="21436">MQALRMGREAMTKQHVPLLAWLVAALYLTSAQAADWTHWRNVGDATLRFGPFSVYRSQLRTPDGRYSGLQQDQALIITYQRHIDSETLVDATREQWQALGILDREPQSEAWLHMLAQLWPSVDDGSQLAFVTSNRQGQFWYRPSSSQGQFMPLGPVQSAAFSACFLSIWLSPQTHYPELRQQLLGGER</sequence>
<evidence type="ECO:0000313" key="3">
    <source>
        <dbReference type="Proteomes" id="UP000001446"/>
    </source>
</evidence>
<proteinExistence type="predicted"/>
<evidence type="ECO:0000256" key="1">
    <source>
        <dbReference type="SAM" id="SignalP"/>
    </source>
</evidence>
<keyword evidence="1" id="KW-0732">Signal</keyword>
<keyword evidence="3" id="KW-1185">Reference proteome</keyword>
<dbReference type="HOGENOM" id="CLU_102167_1_1_6"/>
<evidence type="ECO:0008006" key="4">
    <source>
        <dbReference type="Google" id="ProtNLM"/>
    </source>
</evidence>
<protein>
    <recommendedName>
        <fullName evidence="4">Chalcone isomerase domain-containing protein</fullName>
    </recommendedName>
</protein>
<dbReference type="EMBL" id="CP001836">
    <property type="protein sequence ID" value="ACZ77872.1"/>
    <property type="molecule type" value="Genomic_DNA"/>
</dbReference>
<organism evidence="2 3">
    <name type="scientific">Dickeya zeae (strain Ech586)</name>
    <name type="common">Dickeya dadantii (strain Ech586)</name>
    <dbReference type="NCBI Taxonomy" id="590409"/>
    <lineage>
        <taxon>Bacteria</taxon>
        <taxon>Pseudomonadati</taxon>
        <taxon>Pseudomonadota</taxon>
        <taxon>Gammaproteobacteria</taxon>
        <taxon>Enterobacterales</taxon>
        <taxon>Pectobacteriaceae</taxon>
        <taxon>Dickeya</taxon>
        <taxon>Dickeya parazeae</taxon>
    </lineage>
</organism>
<dbReference type="AlphaFoldDB" id="D2BTP1"/>